<dbReference type="EMBL" id="VYXP01000004">
    <property type="protein sequence ID" value="KAA9132085.1"/>
    <property type="molecule type" value="Genomic_DNA"/>
</dbReference>
<sequence length="222" mass="25202">MKQPIRTLLFSAVICGLSAVALAGEATPNVNENGLRKVHDRHLDEVYVAPASRLSDYRTVYIEQPAVQFRKNWARDLNRSHRGTVVYPRDEQELIEDYARLTHEVFTEIMEKRGFVIAESRDEGTLVVRPDIVDLDIVAPDIPRAQRVDVYSESAGRMTLALTLEDGATGKPVVQVSDMKEDPRWGYMEWRTRPSNYSDARRALKSWANSLADAIEDGRWTG</sequence>
<name>A0A5N0TAP4_9GAMM</name>
<keyword evidence="1" id="KW-0732">Signal</keyword>
<dbReference type="Proteomes" id="UP000325372">
    <property type="component" value="Unassembled WGS sequence"/>
</dbReference>
<dbReference type="AlphaFoldDB" id="A0A5N0TAP4"/>
<evidence type="ECO:0000256" key="1">
    <source>
        <dbReference type="SAM" id="SignalP"/>
    </source>
</evidence>
<evidence type="ECO:0000313" key="2">
    <source>
        <dbReference type="EMBL" id="KAA9132085.1"/>
    </source>
</evidence>
<protein>
    <submittedName>
        <fullName evidence="2">DUF3313 domain-containing protein</fullName>
    </submittedName>
</protein>
<gene>
    <name evidence="2" type="ORF">F3N42_07920</name>
</gene>
<dbReference type="InterPro" id="IPR021747">
    <property type="entry name" value="DUF3313"/>
</dbReference>
<dbReference type="RefSeq" id="WP_150863876.1">
    <property type="nucleotide sequence ID" value="NZ_VYXP01000004.1"/>
</dbReference>
<accession>A0A5N0TAP4</accession>
<organism evidence="2 3">
    <name type="scientific">Marinihelvus fidelis</name>
    <dbReference type="NCBI Taxonomy" id="2613842"/>
    <lineage>
        <taxon>Bacteria</taxon>
        <taxon>Pseudomonadati</taxon>
        <taxon>Pseudomonadota</taxon>
        <taxon>Gammaproteobacteria</taxon>
        <taxon>Chromatiales</taxon>
        <taxon>Wenzhouxiangellaceae</taxon>
        <taxon>Marinihelvus</taxon>
    </lineage>
</organism>
<keyword evidence="3" id="KW-1185">Reference proteome</keyword>
<comment type="caution">
    <text evidence="2">The sequence shown here is derived from an EMBL/GenBank/DDBJ whole genome shotgun (WGS) entry which is preliminary data.</text>
</comment>
<feature type="signal peptide" evidence="1">
    <location>
        <begin position="1"/>
        <end position="23"/>
    </location>
</feature>
<dbReference type="Pfam" id="PF11769">
    <property type="entry name" value="DUF3313"/>
    <property type="match status" value="1"/>
</dbReference>
<reference evidence="2 3" key="1">
    <citation type="submission" date="2019-09" db="EMBL/GenBank/DDBJ databases">
        <title>Wenzhouxiangella sp. Genome sequencing and assembly.</title>
        <authorList>
            <person name="Zhang R."/>
        </authorList>
    </citation>
    <scope>NUCLEOTIDE SEQUENCE [LARGE SCALE GENOMIC DNA]</scope>
    <source>
        <strain evidence="2 3">W260</strain>
    </source>
</reference>
<evidence type="ECO:0000313" key="3">
    <source>
        <dbReference type="Proteomes" id="UP000325372"/>
    </source>
</evidence>
<proteinExistence type="predicted"/>
<feature type="chain" id="PRO_5024331194" evidence="1">
    <location>
        <begin position="24"/>
        <end position="222"/>
    </location>
</feature>